<dbReference type="AlphaFoldDB" id="A0A392MK67"/>
<evidence type="ECO:0000313" key="2">
    <source>
        <dbReference type="Proteomes" id="UP000265520"/>
    </source>
</evidence>
<name>A0A392MK67_9FABA</name>
<gene>
    <name evidence="1" type="ORF">A2U01_0007983</name>
</gene>
<keyword evidence="2" id="KW-1185">Reference proteome</keyword>
<reference evidence="1 2" key="1">
    <citation type="journal article" date="2018" name="Front. Plant Sci.">
        <title>Red Clover (Trifolium pratense) and Zigzag Clover (T. medium) - A Picture of Genomic Similarities and Differences.</title>
        <authorList>
            <person name="Dluhosova J."/>
            <person name="Istvanek J."/>
            <person name="Nedelnik J."/>
            <person name="Repkova J."/>
        </authorList>
    </citation>
    <scope>NUCLEOTIDE SEQUENCE [LARGE SCALE GENOMIC DNA]</scope>
    <source>
        <strain evidence="2">cv. 10/8</strain>
        <tissue evidence="1">Leaf</tissue>
    </source>
</reference>
<sequence length="45" mass="5435">MIVWWWREKRGGDDCLVVEGDVGRDDWWWREIGAEVISVRAEEDE</sequence>
<dbReference type="EMBL" id="LXQA010011571">
    <property type="protein sequence ID" value="MCH87118.1"/>
    <property type="molecule type" value="Genomic_DNA"/>
</dbReference>
<protein>
    <submittedName>
        <fullName evidence="1">Uncharacterized protein</fullName>
    </submittedName>
</protein>
<comment type="caution">
    <text evidence="1">The sequence shown here is derived from an EMBL/GenBank/DDBJ whole genome shotgun (WGS) entry which is preliminary data.</text>
</comment>
<proteinExistence type="predicted"/>
<evidence type="ECO:0000313" key="1">
    <source>
        <dbReference type="EMBL" id="MCH87118.1"/>
    </source>
</evidence>
<organism evidence="1 2">
    <name type="scientific">Trifolium medium</name>
    <dbReference type="NCBI Taxonomy" id="97028"/>
    <lineage>
        <taxon>Eukaryota</taxon>
        <taxon>Viridiplantae</taxon>
        <taxon>Streptophyta</taxon>
        <taxon>Embryophyta</taxon>
        <taxon>Tracheophyta</taxon>
        <taxon>Spermatophyta</taxon>
        <taxon>Magnoliopsida</taxon>
        <taxon>eudicotyledons</taxon>
        <taxon>Gunneridae</taxon>
        <taxon>Pentapetalae</taxon>
        <taxon>rosids</taxon>
        <taxon>fabids</taxon>
        <taxon>Fabales</taxon>
        <taxon>Fabaceae</taxon>
        <taxon>Papilionoideae</taxon>
        <taxon>50 kb inversion clade</taxon>
        <taxon>NPAAA clade</taxon>
        <taxon>Hologalegina</taxon>
        <taxon>IRL clade</taxon>
        <taxon>Trifolieae</taxon>
        <taxon>Trifolium</taxon>
    </lineage>
</organism>
<dbReference type="Proteomes" id="UP000265520">
    <property type="component" value="Unassembled WGS sequence"/>
</dbReference>
<accession>A0A392MK67</accession>